<protein>
    <submittedName>
        <fullName evidence="2">Ribonuclease HI</fullName>
    </submittedName>
</protein>
<name>H0UQN4_9BACT</name>
<dbReference type="PROSITE" id="PS50879">
    <property type="entry name" value="RNASE_H_1"/>
    <property type="match status" value="1"/>
</dbReference>
<dbReference type="STRING" id="926567.TheveDRAFT_1680"/>
<dbReference type="InterPro" id="IPR012337">
    <property type="entry name" value="RNaseH-like_sf"/>
</dbReference>
<dbReference type="InterPro" id="IPR002156">
    <property type="entry name" value="RNaseH_domain"/>
</dbReference>
<keyword evidence="3" id="KW-1185">Reference proteome</keyword>
<dbReference type="GO" id="GO:0004523">
    <property type="term" value="F:RNA-DNA hybrid ribonuclease activity"/>
    <property type="evidence" value="ECO:0007669"/>
    <property type="project" value="InterPro"/>
</dbReference>
<dbReference type="OrthoDB" id="7845843at2"/>
<dbReference type="PANTHER" id="PTHR46387:SF2">
    <property type="entry name" value="RIBONUCLEASE HI"/>
    <property type="match status" value="1"/>
</dbReference>
<reference evidence="2 3" key="1">
    <citation type="submission" date="2011-10" db="EMBL/GenBank/DDBJ databases">
        <title>The Noncontiguous Finished genome of Thermanaerovibrio velox DSM 12556.</title>
        <authorList>
            <consortium name="US DOE Joint Genome Institute (JGI-PGF)"/>
            <person name="Lucas S."/>
            <person name="Copeland A."/>
            <person name="Lapidus A."/>
            <person name="Glavina del Rio T."/>
            <person name="Dalin E."/>
            <person name="Tice H."/>
            <person name="Bruce D."/>
            <person name="Goodwin L."/>
            <person name="Pitluck S."/>
            <person name="Peters L."/>
            <person name="Mikhailova N."/>
            <person name="Teshima H."/>
            <person name="Kyrpides N."/>
            <person name="Mavromatis K."/>
            <person name="Ivanova N."/>
            <person name="Markowitz V."/>
            <person name="Cheng J.-F."/>
            <person name="Hugenholtz P."/>
            <person name="Woyke T."/>
            <person name="Wu D."/>
            <person name="Spring S."/>
            <person name="Brambilla E.-M."/>
            <person name="Klenk H.-P."/>
            <person name="Eisen J.A."/>
        </authorList>
    </citation>
    <scope>NUCLEOTIDE SEQUENCE [LARGE SCALE GENOMIC DNA]</scope>
    <source>
        <strain evidence="2 3">DSM 12556</strain>
    </source>
</reference>
<evidence type="ECO:0000313" key="3">
    <source>
        <dbReference type="Proteomes" id="UP000005730"/>
    </source>
</evidence>
<dbReference type="InterPro" id="IPR036397">
    <property type="entry name" value="RNaseH_sf"/>
</dbReference>
<dbReference type="SUPFAM" id="SSF53098">
    <property type="entry name" value="Ribonuclease H-like"/>
    <property type="match status" value="1"/>
</dbReference>
<proteinExistence type="predicted"/>
<dbReference type="CDD" id="cd09279">
    <property type="entry name" value="RNase_HI_like"/>
    <property type="match status" value="1"/>
</dbReference>
<dbReference type="Pfam" id="PF13456">
    <property type="entry name" value="RVT_3"/>
    <property type="match status" value="1"/>
</dbReference>
<dbReference type="GO" id="GO:0003676">
    <property type="term" value="F:nucleic acid binding"/>
    <property type="evidence" value="ECO:0007669"/>
    <property type="project" value="InterPro"/>
</dbReference>
<gene>
    <name evidence="2" type="ORF">TheveDRAFT_1680</name>
</gene>
<dbReference type="EMBL" id="CM001377">
    <property type="protein sequence ID" value="EHM10798.1"/>
    <property type="molecule type" value="Genomic_DNA"/>
</dbReference>
<sequence length="145" mass="16115">MVKGYFDGASRGNPGVAGAGALLVDDGGSVIWEYRGFLGHRTNNEAEYQALIALLEEVRRRGIRSVLVMGDSQLVISQVTGKWKINMPHLRALASRVRELCRGLEVSFKWIPREENRQADRLSNEAIDRRDLRAVGFEEGGEGTC</sequence>
<organism evidence="2 3">
    <name type="scientific">Thermanaerovibrio velox DSM 12556</name>
    <dbReference type="NCBI Taxonomy" id="926567"/>
    <lineage>
        <taxon>Bacteria</taxon>
        <taxon>Thermotogati</taxon>
        <taxon>Synergistota</taxon>
        <taxon>Synergistia</taxon>
        <taxon>Synergistales</taxon>
        <taxon>Synergistaceae</taxon>
        <taxon>Thermanaerovibrio</taxon>
    </lineage>
</organism>
<evidence type="ECO:0000313" key="2">
    <source>
        <dbReference type="EMBL" id="EHM10798.1"/>
    </source>
</evidence>
<dbReference type="PANTHER" id="PTHR46387">
    <property type="entry name" value="POLYNUCLEOTIDYL TRANSFERASE, RIBONUCLEASE H-LIKE SUPERFAMILY PROTEIN"/>
    <property type="match status" value="1"/>
</dbReference>
<dbReference type="HOGENOM" id="CLU_095977_0_3_0"/>
<dbReference type="Gene3D" id="3.30.420.10">
    <property type="entry name" value="Ribonuclease H-like superfamily/Ribonuclease H"/>
    <property type="match status" value="1"/>
</dbReference>
<dbReference type="eggNOG" id="COG0328">
    <property type="taxonomic scope" value="Bacteria"/>
</dbReference>
<dbReference type="FunFam" id="3.30.420.10:FF:000076">
    <property type="entry name" value="RBR-type E3 ubiquitin transferase"/>
    <property type="match status" value="1"/>
</dbReference>
<dbReference type="AlphaFoldDB" id="H0UQN4"/>
<accession>H0UQN4</accession>
<feature type="domain" description="RNase H type-1" evidence="1">
    <location>
        <begin position="1"/>
        <end position="136"/>
    </location>
</feature>
<evidence type="ECO:0000259" key="1">
    <source>
        <dbReference type="PROSITE" id="PS50879"/>
    </source>
</evidence>
<dbReference type="Proteomes" id="UP000005730">
    <property type="component" value="Chromosome"/>
</dbReference>